<dbReference type="AlphaFoldDB" id="A0A1F6CD63"/>
<keyword evidence="1" id="KW-0472">Membrane</keyword>
<protein>
    <recommendedName>
        <fullName evidence="4">DUF3147 domain-containing protein</fullName>
    </recommendedName>
</protein>
<feature type="transmembrane region" description="Helical" evidence="1">
    <location>
        <begin position="7"/>
        <end position="25"/>
    </location>
</feature>
<keyword evidence="1" id="KW-1133">Transmembrane helix</keyword>
<evidence type="ECO:0000256" key="1">
    <source>
        <dbReference type="SAM" id="Phobius"/>
    </source>
</evidence>
<evidence type="ECO:0008006" key="4">
    <source>
        <dbReference type="Google" id="ProtNLM"/>
    </source>
</evidence>
<organism evidence="2 3">
    <name type="scientific">Candidatus Kaiserbacteria bacterium RIFCSPHIGHO2_01_FULL_49_13</name>
    <dbReference type="NCBI Taxonomy" id="1798477"/>
    <lineage>
        <taxon>Bacteria</taxon>
        <taxon>Candidatus Kaiseribacteriota</taxon>
    </lineage>
</organism>
<gene>
    <name evidence="2" type="ORF">A2671_00840</name>
</gene>
<dbReference type="EMBL" id="MFKQ01000030">
    <property type="protein sequence ID" value="OGG47103.1"/>
    <property type="molecule type" value="Genomic_DNA"/>
</dbReference>
<dbReference type="Proteomes" id="UP000178344">
    <property type="component" value="Unassembled WGS sequence"/>
</dbReference>
<comment type="caution">
    <text evidence="2">The sequence shown here is derived from an EMBL/GenBank/DDBJ whole genome shotgun (WGS) entry which is preliminary data.</text>
</comment>
<keyword evidence="1" id="KW-0812">Transmembrane</keyword>
<evidence type="ECO:0000313" key="3">
    <source>
        <dbReference type="Proteomes" id="UP000178344"/>
    </source>
</evidence>
<feature type="transmembrane region" description="Helical" evidence="1">
    <location>
        <begin position="31"/>
        <end position="51"/>
    </location>
</feature>
<name>A0A1F6CD63_9BACT</name>
<proteinExistence type="predicted"/>
<reference evidence="2 3" key="1">
    <citation type="journal article" date="2016" name="Nat. Commun.">
        <title>Thousands of microbial genomes shed light on interconnected biogeochemical processes in an aquifer system.</title>
        <authorList>
            <person name="Anantharaman K."/>
            <person name="Brown C.T."/>
            <person name="Hug L.A."/>
            <person name="Sharon I."/>
            <person name="Castelle C.J."/>
            <person name="Probst A.J."/>
            <person name="Thomas B.C."/>
            <person name="Singh A."/>
            <person name="Wilkins M.J."/>
            <person name="Karaoz U."/>
            <person name="Brodie E.L."/>
            <person name="Williams K.H."/>
            <person name="Hubbard S.S."/>
            <person name="Banfield J.F."/>
        </authorList>
    </citation>
    <scope>NUCLEOTIDE SEQUENCE [LARGE SCALE GENOMIC DNA]</scope>
</reference>
<evidence type="ECO:0000313" key="2">
    <source>
        <dbReference type="EMBL" id="OGG47103.1"/>
    </source>
</evidence>
<sequence length="115" mass="12649">MSVSLLVYLYAFIAGGLITVAITFFELSGLPTLSGIAAIMPVFTWLSYLFIGHADGGTEVSRHAMFVMLGTLFAWLPYMLTIYFLAPRIGSTRSVLIAMAVFSILALIFIKIYKI</sequence>
<feature type="transmembrane region" description="Helical" evidence="1">
    <location>
        <begin position="92"/>
        <end position="113"/>
    </location>
</feature>
<accession>A0A1F6CD63</accession>
<feature type="transmembrane region" description="Helical" evidence="1">
    <location>
        <begin position="63"/>
        <end position="86"/>
    </location>
</feature>